<dbReference type="CDD" id="cd05289">
    <property type="entry name" value="MDR_like_2"/>
    <property type="match status" value="1"/>
</dbReference>
<dbReference type="PANTHER" id="PTHR44573:SF1">
    <property type="entry name" value="NADPH-DEPENDENT ALKENAL_ONE OXIDOREDUCTASE, CHLOROPLASTIC"/>
    <property type="match status" value="1"/>
</dbReference>
<dbReference type="InterPro" id="IPR020843">
    <property type="entry name" value="ER"/>
</dbReference>
<dbReference type="Pfam" id="PF08240">
    <property type="entry name" value="ADH_N"/>
    <property type="match status" value="1"/>
</dbReference>
<feature type="domain" description="Enoyl reductase (ER)" evidence="2">
    <location>
        <begin position="16"/>
        <end position="351"/>
    </location>
</feature>
<dbReference type="InterPro" id="IPR036291">
    <property type="entry name" value="NAD(P)-bd_dom_sf"/>
</dbReference>
<accession>A0A2G5B938</accession>
<dbReference type="SUPFAM" id="SSF51735">
    <property type="entry name" value="NAD(P)-binding Rossmann-fold domains"/>
    <property type="match status" value="1"/>
</dbReference>
<dbReference type="InterPro" id="IPR013154">
    <property type="entry name" value="ADH-like_N"/>
</dbReference>
<dbReference type="InterPro" id="IPR044626">
    <property type="entry name" value="AOR-like"/>
</dbReference>
<dbReference type="GO" id="GO:0016628">
    <property type="term" value="F:oxidoreductase activity, acting on the CH-CH group of donors, NAD or NADP as acceptor"/>
    <property type="evidence" value="ECO:0007669"/>
    <property type="project" value="InterPro"/>
</dbReference>
<sequence length="355" mass="38317">MASYTYRVAYVDHYTSNPADIIIGSLPGPKDIPETQVLIEVYAAALNPIDYKRAEGMVSLMYPEAFPLRLGYDVAGVVTKAGIRAERFKEGDKVYGRLSYNHAGSIGEVVVAEESVLAHIPESVSFTVAAAVPLAGMTAKQALEWAGLERGQSLFVNGGMGGVGMFAVALAKNYFGAKEITTTVSTGKIDLVKQMGATKVVDYQKESYTEVLENTADVVFDTVGDAEIYRVAKHNSSAVSVVLLPDGNALDQFRHESAPLSLFGKAKLAAAKLIVAGAGWYLTRGFRSKNIRYGYVVMSPDGRDLEKTFNPLLENKTIKPTIANVYPFTTDGVQSAFKELMAGHVAGKIIIRVKD</sequence>
<evidence type="ECO:0000259" key="2">
    <source>
        <dbReference type="SMART" id="SM00829"/>
    </source>
</evidence>
<dbReference type="OrthoDB" id="201656at2759"/>
<dbReference type="AlphaFoldDB" id="A0A2G5B938"/>
<dbReference type="Proteomes" id="UP000242474">
    <property type="component" value="Unassembled WGS sequence"/>
</dbReference>
<dbReference type="Pfam" id="PF13602">
    <property type="entry name" value="ADH_zinc_N_2"/>
    <property type="match status" value="1"/>
</dbReference>
<organism evidence="3 4">
    <name type="scientific">Coemansia reversa (strain ATCC 12441 / NRRL 1564)</name>
    <dbReference type="NCBI Taxonomy" id="763665"/>
    <lineage>
        <taxon>Eukaryota</taxon>
        <taxon>Fungi</taxon>
        <taxon>Fungi incertae sedis</taxon>
        <taxon>Zoopagomycota</taxon>
        <taxon>Kickxellomycotina</taxon>
        <taxon>Kickxellomycetes</taxon>
        <taxon>Kickxellales</taxon>
        <taxon>Kickxellaceae</taxon>
        <taxon>Coemansia</taxon>
    </lineage>
</organism>
<protein>
    <submittedName>
        <fullName evidence="3">GroES-like protein</fullName>
    </submittedName>
</protein>
<keyword evidence="4" id="KW-1185">Reference proteome</keyword>
<proteinExistence type="predicted"/>
<evidence type="ECO:0000313" key="4">
    <source>
        <dbReference type="Proteomes" id="UP000242474"/>
    </source>
</evidence>
<dbReference type="InterPro" id="IPR011032">
    <property type="entry name" value="GroES-like_sf"/>
</dbReference>
<evidence type="ECO:0000313" key="3">
    <source>
        <dbReference type="EMBL" id="PIA15529.1"/>
    </source>
</evidence>
<dbReference type="Gene3D" id="3.40.50.720">
    <property type="entry name" value="NAD(P)-binding Rossmann-like Domain"/>
    <property type="match status" value="1"/>
</dbReference>
<evidence type="ECO:0000256" key="1">
    <source>
        <dbReference type="ARBA" id="ARBA00023002"/>
    </source>
</evidence>
<dbReference type="STRING" id="763665.A0A2G5B938"/>
<dbReference type="SUPFAM" id="SSF50129">
    <property type="entry name" value="GroES-like"/>
    <property type="match status" value="1"/>
</dbReference>
<dbReference type="PANTHER" id="PTHR44573">
    <property type="entry name" value="NADPH-DEPENDENT ALKENAL/ONE OXIDOREDUCTASE, CHLOROPLASTIC"/>
    <property type="match status" value="1"/>
</dbReference>
<dbReference type="Gene3D" id="3.90.180.10">
    <property type="entry name" value="Medium-chain alcohol dehydrogenases, catalytic domain"/>
    <property type="match status" value="1"/>
</dbReference>
<name>A0A2G5B938_COERN</name>
<keyword evidence="1" id="KW-0560">Oxidoreductase</keyword>
<reference evidence="3 4" key="1">
    <citation type="journal article" date="2015" name="Genome Biol. Evol.">
        <title>Phylogenomic analyses indicate that early fungi evolved digesting cell walls of algal ancestors of land plants.</title>
        <authorList>
            <person name="Chang Y."/>
            <person name="Wang S."/>
            <person name="Sekimoto S."/>
            <person name="Aerts A.L."/>
            <person name="Choi C."/>
            <person name="Clum A."/>
            <person name="LaButti K.M."/>
            <person name="Lindquist E.A."/>
            <person name="Yee Ngan C."/>
            <person name="Ohm R.A."/>
            <person name="Salamov A.A."/>
            <person name="Grigoriev I.V."/>
            <person name="Spatafora J.W."/>
            <person name="Berbee M.L."/>
        </authorList>
    </citation>
    <scope>NUCLEOTIDE SEQUENCE [LARGE SCALE GENOMIC DNA]</scope>
    <source>
        <strain evidence="3 4">NRRL 1564</strain>
    </source>
</reference>
<dbReference type="EMBL" id="KZ303506">
    <property type="protein sequence ID" value="PIA15529.1"/>
    <property type="molecule type" value="Genomic_DNA"/>
</dbReference>
<dbReference type="SMART" id="SM00829">
    <property type="entry name" value="PKS_ER"/>
    <property type="match status" value="1"/>
</dbReference>
<gene>
    <name evidence="3" type="ORF">COEREDRAFT_81869</name>
</gene>